<dbReference type="Gene3D" id="3.40.50.300">
    <property type="entry name" value="P-loop containing nucleotide triphosphate hydrolases"/>
    <property type="match status" value="1"/>
</dbReference>
<accession>A0ABV6C6C7</accession>
<dbReference type="PANTHER" id="PTHR43394">
    <property type="entry name" value="ATP-DEPENDENT PERMEASE MDL1, MITOCHONDRIAL"/>
    <property type="match status" value="1"/>
</dbReference>
<dbReference type="InterPro" id="IPR003593">
    <property type="entry name" value="AAA+_ATPase"/>
</dbReference>
<dbReference type="CDD" id="cd03249">
    <property type="entry name" value="ABC_MTABC3_MDL1_MDL2"/>
    <property type="match status" value="1"/>
</dbReference>
<dbReference type="InterPro" id="IPR017871">
    <property type="entry name" value="ABC_transporter-like_CS"/>
</dbReference>
<dbReference type="InterPro" id="IPR027417">
    <property type="entry name" value="P-loop_NTPase"/>
</dbReference>
<dbReference type="PROSITE" id="PS50893">
    <property type="entry name" value="ABC_TRANSPORTER_2"/>
    <property type="match status" value="1"/>
</dbReference>
<evidence type="ECO:0000256" key="1">
    <source>
        <dbReference type="ARBA" id="ARBA00004651"/>
    </source>
</evidence>
<evidence type="ECO:0000256" key="6">
    <source>
        <dbReference type="ARBA" id="ARBA00023136"/>
    </source>
</evidence>
<dbReference type="EMBL" id="JBHLXE010000002">
    <property type="protein sequence ID" value="MFC0178519.1"/>
    <property type="molecule type" value="Genomic_DNA"/>
</dbReference>
<keyword evidence="5 7" id="KW-1133">Transmembrane helix</keyword>
<reference evidence="10 11" key="1">
    <citation type="submission" date="2024-09" db="EMBL/GenBank/DDBJ databases">
        <authorList>
            <person name="Sun Q."/>
            <person name="Mori K."/>
        </authorList>
    </citation>
    <scope>NUCLEOTIDE SEQUENCE [LARGE SCALE GENOMIC DNA]</scope>
    <source>
        <strain evidence="10 11">CCM 8545</strain>
    </source>
</reference>
<sequence>MTPTPTSRFFVFKTVMPFLMQEKVLVMCWLLALIGSSSATLMIPNAIREMIDHGFNETNQVNRVFLGLFLVAIFLAIATALRFFFVSLLGEKIVLSLREKLYSHLIKLDMTFHHSNQSSELVSRLAADTELIRSVIASSMSVALRSLITFLGSLILMIYTEPKLATLTIISIPIAVVPIILGAKRIRQKSKTNQDEVAAANQYAAQTLGAIYTVQAFCQENNAINQFSAALTNTFNAAKIRIFSQSIVTLLAINLIFGAIVFVLWLGAKDVINGQLSPGSLGQFVMYSLLAGTSVASLSEMMNELQKASGGMQRIAELFSVNSDLTSFPLVDAKKNSDTLAIEFNQVSFAYPIYPDKIILNSIDLSIKKGETIAIVGQSGAGKSSLFHLLLRFYDPTKGTICLNGMDIKQLSLTQLRKNFAVVSQAPDLFASSVKDNIAFGNPDASFEEIVSVAKAAEAFDFISSLPNGFDTQIGERGTQLSGGQQQRIAIARAMLKNAPILLLDEATSALDAQSEYLVQQGLDRLMEHKTTIIIAHRLSTIQNADKIIVLDKGLIVEQGIPKELLERKGVYAQLTQLQINQSIQ</sequence>
<evidence type="ECO:0000256" key="3">
    <source>
        <dbReference type="ARBA" id="ARBA00022741"/>
    </source>
</evidence>
<dbReference type="SMART" id="SM00382">
    <property type="entry name" value="AAA"/>
    <property type="match status" value="1"/>
</dbReference>
<feature type="transmembrane region" description="Helical" evidence="7">
    <location>
        <begin position="165"/>
        <end position="183"/>
    </location>
</feature>
<name>A0ABV6C6C7_9GAMM</name>
<dbReference type="CDD" id="cd18575">
    <property type="entry name" value="ABC_6TM_bac_exporter_ABCB8_10_like"/>
    <property type="match status" value="1"/>
</dbReference>
<dbReference type="RefSeq" id="WP_385875265.1">
    <property type="nucleotide sequence ID" value="NZ_JBHLXE010000002.1"/>
</dbReference>
<evidence type="ECO:0000259" key="8">
    <source>
        <dbReference type="PROSITE" id="PS50893"/>
    </source>
</evidence>
<evidence type="ECO:0000259" key="9">
    <source>
        <dbReference type="PROSITE" id="PS50929"/>
    </source>
</evidence>
<dbReference type="PROSITE" id="PS50929">
    <property type="entry name" value="ABC_TM1F"/>
    <property type="match status" value="1"/>
</dbReference>
<evidence type="ECO:0000256" key="4">
    <source>
        <dbReference type="ARBA" id="ARBA00022840"/>
    </source>
</evidence>
<keyword evidence="2 7" id="KW-0812">Transmembrane</keyword>
<keyword evidence="4" id="KW-0067">ATP-binding</keyword>
<dbReference type="InterPro" id="IPR011527">
    <property type="entry name" value="ABC1_TM_dom"/>
</dbReference>
<evidence type="ECO:0000256" key="2">
    <source>
        <dbReference type="ARBA" id="ARBA00022692"/>
    </source>
</evidence>
<organism evidence="10 11">
    <name type="scientific">Thorsellia kenyensis</name>
    <dbReference type="NCBI Taxonomy" id="1549888"/>
    <lineage>
        <taxon>Bacteria</taxon>
        <taxon>Pseudomonadati</taxon>
        <taxon>Pseudomonadota</taxon>
        <taxon>Gammaproteobacteria</taxon>
        <taxon>Enterobacterales</taxon>
        <taxon>Thorselliaceae</taxon>
        <taxon>Thorsellia</taxon>
    </lineage>
</organism>
<dbReference type="Pfam" id="PF00664">
    <property type="entry name" value="ABC_membrane"/>
    <property type="match status" value="1"/>
</dbReference>
<feature type="transmembrane region" description="Helical" evidence="7">
    <location>
        <begin position="63"/>
        <end position="90"/>
    </location>
</feature>
<dbReference type="InterPro" id="IPR036640">
    <property type="entry name" value="ABC1_TM_sf"/>
</dbReference>
<feature type="transmembrane region" description="Helical" evidence="7">
    <location>
        <begin position="247"/>
        <end position="268"/>
    </location>
</feature>
<feature type="domain" description="ABC transporter" evidence="8">
    <location>
        <begin position="342"/>
        <end position="578"/>
    </location>
</feature>
<proteinExistence type="predicted"/>
<evidence type="ECO:0000256" key="7">
    <source>
        <dbReference type="SAM" id="Phobius"/>
    </source>
</evidence>
<evidence type="ECO:0000256" key="5">
    <source>
        <dbReference type="ARBA" id="ARBA00022989"/>
    </source>
</evidence>
<feature type="domain" description="ABC transmembrane type-1" evidence="9">
    <location>
        <begin position="30"/>
        <end position="307"/>
    </location>
</feature>
<protein>
    <submittedName>
        <fullName evidence="10">ABC transporter transmembrane domain-containing protein</fullName>
    </submittedName>
</protein>
<dbReference type="Gene3D" id="1.20.1560.10">
    <property type="entry name" value="ABC transporter type 1, transmembrane domain"/>
    <property type="match status" value="1"/>
</dbReference>
<dbReference type="SUPFAM" id="SSF52540">
    <property type="entry name" value="P-loop containing nucleoside triphosphate hydrolases"/>
    <property type="match status" value="1"/>
</dbReference>
<gene>
    <name evidence="10" type="ORF">ACFFIT_00095</name>
</gene>
<keyword evidence="11" id="KW-1185">Reference proteome</keyword>
<keyword evidence="6 7" id="KW-0472">Membrane</keyword>
<feature type="transmembrane region" description="Helical" evidence="7">
    <location>
        <begin position="142"/>
        <end position="159"/>
    </location>
</feature>
<dbReference type="InterPro" id="IPR003439">
    <property type="entry name" value="ABC_transporter-like_ATP-bd"/>
</dbReference>
<dbReference type="Pfam" id="PF00005">
    <property type="entry name" value="ABC_tran"/>
    <property type="match status" value="1"/>
</dbReference>
<dbReference type="Proteomes" id="UP001589758">
    <property type="component" value="Unassembled WGS sequence"/>
</dbReference>
<keyword evidence="3" id="KW-0547">Nucleotide-binding</keyword>
<dbReference type="InterPro" id="IPR039421">
    <property type="entry name" value="Type_1_exporter"/>
</dbReference>
<comment type="caution">
    <text evidence="10">The sequence shown here is derived from an EMBL/GenBank/DDBJ whole genome shotgun (WGS) entry which is preliminary data.</text>
</comment>
<comment type="subcellular location">
    <subcellularLocation>
        <location evidence="1">Cell membrane</location>
        <topology evidence="1">Multi-pass membrane protein</topology>
    </subcellularLocation>
</comment>
<dbReference type="SUPFAM" id="SSF90123">
    <property type="entry name" value="ABC transporter transmembrane region"/>
    <property type="match status" value="1"/>
</dbReference>
<dbReference type="PROSITE" id="PS00211">
    <property type="entry name" value="ABC_TRANSPORTER_1"/>
    <property type="match status" value="1"/>
</dbReference>
<evidence type="ECO:0000313" key="11">
    <source>
        <dbReference type="Proteomes" id="UP001589758"/>
    </source>
</evidence>
<evidence type="ECO:0000313" key="10">
    <source>
        <dbReference type="EMBL" id="MFC0178519.1"/>
    </source>
</evidence>
<dbReference type="PANTHER" id="PTHR43394:SF1">
    <property type="entry name" value="ATP-BINDING CASSETTE SUB-FAMILY B MEMBER 10, MITOCHONDRIAL"/>
    <property type="match status" value="1"/>
</dbReference>